<comment type="caution">
    <text evidence="1">The sequence shown here is derived from an EMBL/GenBank/DDBJ whole genome shotgun (WGS) entry which is preliminary data.</text>
</comment>
<accession>A0A2R6NDY3</accession>
<evidence type="ECO:0000313" key="2">
    <source>
        <dbReference type="Proteomes" id="UP000186601"/>
    </source>
</evidence>
<keyword evidence="2" id="KW-1185">Reference proteome</keyword>
<evidence type="ECO:0000313" key="1">
    <source>
        <dbReference type="EMBL" id="PSR70541.1"/>
    </source>
</evidence>
<gene>
    <name evidence="1" type="ORF">PHLCEN_2v13580</name>
</gene>
<dbReference type="AlphaFoldDB" id="A0A2R6NDY3"/>
<proteinExistence type="predicted"/>
<name>A0A2R6NDY3_9APHY</name>
<reference evidence="1 2" key="1">
    <citation type="submission" date="2018-02" db="EMBL/GenBank/DDBJ databases">
        <title>Genome sequence of the basidiomycete white-rot fungus Phlebia centrifuga.</title>
        <authorList>
            <person name="Granchi Z."/>
            <person name="Peng M."/>
            <person name="de Vries R.P."/>
            <person name="Hilden K."/>
            <person name="Makela M.R."/>
            <person name="Grigoriev I."/>
            <person name="Riley R."/>
        </authorList>
    </citation>
    <scope>NUCLEOTIDE SEQUENCE [LARGE SCALE GENOMIC DNA]</scope>
    <source>
        <strain evidence="1 2">FBCC195</strain>
    </source>
</reference>
<sequence>MDRHYRRPLVPRDIRIPMGYTLFMRVIFNAHNPICSLPFGLTSRTHVPVETTTADHVGSESLGIRVVWTM</sequence>
<dbReference type="EMBL" id="MLYV02001349">
    <property type="protein sequence ID" value="PSR70541.1"/>
    <property type="molecule type" value="Genomic_DNA"/>
</dbReference>
<dbReference type="Proteomes" id="UP000186601">
    <property type="component" value="Unassembled WGS sequence"/>
</dbReference>
<protein>
    <submittedName>
        <fullName evidence="1">Uncharacterized protein</fullName>
    </submittedName>
</protein>
<organism evidence="1 2">
    <name type="scientific">Hermanssonia centrifuga</name>
    <dbReference type="NCBI Taxonomy" id="98765"/>
    <lineage>
        <taxon>Eukaryota</taxon>
        <taxon>Fungi</taxon>
        <taxon>Dikarya</taxon>
        <taxon>Basidiomycota</taxon>
        <taxon>Agaricomycotina</taxon>
        <taxon>Agaricomycetes</taxon>
        <taxon>Polyporales</taxon>
        <taxon>Meruliaceae</taxon>
        <taxon>Hermanssonia</taxon>
    </lineage>
</organism>